<reference evidence="1" key="1">
    <citation type="submission" date="2020-08" db="EMBL/GenBank/DDBJ databases">
        <title>Multicomponent nature underlies the extraordinary mechanical properties of spider dragline silk.</title>
        <authorList>
            <person name="Kono N."/>
            <person name="Nakamura H."/>
            <person name="Mori M."/>
            <person name="Yoshida Y."/>
            <person name="Ohtoshi R."/>
            <person name="Malay A.D."/>
            <person name="Moran D.A.P."/>
            <person name="Tomita M."/>
            <person name="Numata K."/>
            <person name="Arakawa K."/>
        </authorList>
    </citation>
    <scope>NUCLEOTIDE SEQUENCE</scope>
</reference>
<dbReference type="Proteomes" id="UP000886998">
    <property type="component" value="Unassembled WGS sequence"/>
</dbReference>
<protein>
    <submittedName>
        <fullName evidence="1">Uncharacterized protein</fullName>
    </submittedName>
</protein>
<name>A0A8X6WQD5_9ARAC</name>
<evidence type="ECO:0000313" key="1">
    <source>
        <dbReference type="EMBL" id="GFY39487.1"/>
    </source>
</evidence>
<sequence>MGNQFRCRPRHLVVRTQNKKMKMKYRFRSRHRHLINFARFRTIVGSLIESSFQNASAGYRWCLCFRNSCCFQKYLRTTISRCARNSYGFVQYDFFSDSTSDSAVESLSAPPHSFSLTFEDILRNIDQLRDHLTSRVVAEKERQRGRSHRTLRIY</sequence>
<keyword evidence="2" id="KW-1185">Reference proteome</keyword>
<evidence type="ECO:0000313" key="2">
    <source>
        <dbReference type="Proteomes" id="UP000886998"/>
    </source>
</evidence>
<proteinExistence type="predicted"/>
<organism evidence="1 2">
    <name type="scientific">Trichonephila inaurata madagascariensis</name>
    <dbReference type="NCBI Taxonomy" id="2747483"/>
    <lineage>
        <taxon>Eukaryota</taxon>
        <taxon>Metazoa</taxon>
        <taxon>Ecdysozoa</taxon>
        <taxon>Arthropoda</taxon>
        <taxon>Chelicerata</taxon>
        <taxon>Arachnida</taxon>
        <taxon>Araneae</taxon>
        <taxon>Araneomorphae</taxon>
        <taxon>Entelegynae</taxon>
        <taxon>Araneoidea</taxon>
        <taxon>Nephilidae</taxon>
        <taxon>Trichonephila</taxon>
        <taxon>Trichonephila inaurata</taxon>
    </lineage>
</organism>
<dbReference type="EMBL" id="BMAV01001401">
    <property type="protein sequence ID" value="GFY39487.1"/>
    <property type="molecule type" value="Genomic_DNA"/>
</dbReference>
<comment type="caution">
    <text evidence="1">The sequence shown here is derived from an EMBL/GenBank/DDBJ whole genome shotgun (WGS) entry which is preliminary data.</text>
</comment>
<accession>A0A8X6WQD5</accession>
<gene>
    <name evidence="1" type="ORF">TNIN_335521</name>
</gene>
<dbReference type="AlphaFoldDB" id="A0A8X6WQD5"/>